<feature type="coiled-coil region" evidence="1">
    <location>
        <begin position="303"/>
        <end position="337"/>
    </location>
</feature>
<feature type="compositionally biased region" description="Basic residues" evidence="2">
    <location>
        <begin position="35"/>
        <end position="59"/>
    </location>
</feature>
<feature type="compositionally biased region" description="Basic and acidic residues" evidence="2">
    <location>
        <begin position="129"/>
        <end position="170"/>
    </location>
</feature>
<name>A0AA36D4U9_9BILA</name>
<feature type="region of interest" description="Disordered" evidence="2">
    <location>
        <begin position="365"/>
        <end position="441"/>
    </location>
</feature>
<keyword evidence="4" id="KW-1185">Reference proteome</keyword>
<feature type="coiled-coil region" evidence="1">
    <location>
        <begin position="443"/>
        <end position="481"/>
    </location>
</feature>
<organism evidence="3 4">
    <name type="scientific">Mesorhabditis spiculigera</name>
    <dbReference type="NCBI Taxonomy" id="96644"/>
    <lineage>
        <taxon>Eukaryota</taxon>
        <taxon>Metazoa</taxon>
        <taxon>Ecdysozoa</taxon>
        <taxon>Nematoda</taxon>
        <taxon>Chromadorea</taxon>
        <taxon>Rhabditida</taxon>
        <taxon>Rhabditina</taxon>
        <taxon>Rhabditomorpha</taxon>
        <taxon>Rhabditoidea</taxon>
        <taxon>Rhabditidae</taxon>
        <taxon>Mesorhabditinae</taxon>
        <taxon>Mesorhabditis</taxon>
    </lineage>
</organism>
<keyword evidence="1" id="KW-0175">Coiled coil</keyword>
<feature type="region of interest" description="Disordered" evidence="2">
    <location>
        <begin position="1"/>
        <end position="172"/>
    </location>
</feature>
<accession>A0AA36D4U9</accession>
<evidence type="ECO:0000256" key="2">
    <source>
        <dbReference type="SAM" id="MobiDB-lite"/>
    </source>
</evidence>
<protein>
    <submittedName>
        <fullName evidence="3">Uncharacterized protein</fullName>
    </submittedName>
</protein>
<proteinExistence type="predicted"/>
<dbReference type="AlphaFoldDB" id="A0AA36D4U9"/>
<evidence type="ECO:0000313" key="4">
    <source>
        <dbReference type="Proteomes" id="UP001177023"/>
    </source>
</evidence>
<dbReference type="Gene3D" id="3.30.200.20">
    <property type="entry name" value="Phosphorylase Kinase, domain 1"/>
    <property type="match status" value="1"/>
</dbReference>
<evidence type="ECO:0000313" key="3">
    <source>
        <dbReference type="EMBL" id="CAJ0580135.1"/>
    </source>
</evidence>
<feature type="non-terminal residue" evidence="3">
    <location>
        <position position="1"/>
    </location>
</feature>
<gene>
    <name evidence="3" type="ORF">MSPICULIGERA_LOCUS18337</name>
</gene>
<feature type="compositionally biased region" description="Basic and acidic residues" evidence="2">
    <location>
        <begin position="389"/>
        <end position="398"/>
    </location>
</feature>
<feature type="compositionally biased region" description="Polar residues" evidence="2">
    <location>
        <begin position="405"/>
        <end position="420"/>
    </location>
</feature>
<dbReference type="Proteomes" id="UP001177023">
    <property type="component" value="Unassembled WGS sequence"/>
</dbReference>
<evidence type="ECO:0000256" key="1">
    <source>
        <dbReference type="SAM" id="Coils"/>
    </source>
</evidence>
<dbReference type="EMBL" id="CATQJA010002659">
    <property type="protein sequence ID" value="CAJ0580135.1"/>
    <property type="molecule type" value="Genomic_DNA"/>
</dbReference>
<feature type="compositionally biased region" description="Basic and acidic residues" evidence="2">
    <location>
        <begin position="60"/>
        <end position="70"/>
    </location>
</feature>
<comment type="caution">
    <text evidence="3">The sequence shown here is derived from an EMBL/GenBank/DDBJ whole genome shotgun (WGS) entry which is preliminary data.</text>
</comment>
<sequence>MSRVPHPTTSDELEDGELNESQQRRHSLETEDKSLKKHKKEKKAKKEKKRKKEKKHKKERQIPGRTDHGDGVSASEALGKEESLKKPSSSSKNENHGDVSPSFTITIGGTGKTEIGQKEKAVEKPPTIDAEKPTKQHEAMKPAHDGGDKDPVRPDSTSRRDSDSKHKNPDKPWVFEYFSSHRRLGKINDFIQVPRGAAGLKAETRSLAMRATRILRENRRRVVGVEAWNGVDRGIVRETARGQLSGNEVQNAVGLLIGQRRSRSGGRLRLIPVTEVSNADGEADLAFKQGIEAVIDTMTKILSAKLTTTRTKFRRKIEELRKKRQKLIEQVSDKKMSIYEQADLMKNSALATSRDVTTSIDAMKLRENSANVRPDAPKSDDDDDDEEDERARLLREAKALIGESGRSTSQDGSRASSMSPRQDKKMVHLRGRDATSIDDDLKRARMEELEEEKRLQIDSAEEKRKKLLKEAEERKKKKEENSFDMFADDAAIPLDNVGAAIITSHGDPKNNALKDNWDDTDGYYRVRIGEVMNGCYRHF</sequence>
<reference evidence="3" key="1">
    <citation type="submission" date="2023-06" db="EMBL/GenBank/DDBJ databases">
        <authorList>
            <person name="Delattre M."/>
        </authorList>
    </citation>
    <scope>NUCLEOTIDE SEQUENCE</scope>
    <source>
        <strain evidence="3">AF72</strain>
    </source>
</reference>
<feature type="compositionally biased region" description="Basic and acidic residues" evidence="2">
    <location>
        <begin position="22"/>
        <end position="34"/>
    </location>
</feature>
<feature type="compositionally biased region" description="Basic and acidic residues" evidence="2">
    <location>
        <begin position="421"/>
        <end position="441"/>
    </location>
</feature>